<reference evidence="2" key="1">
    <citation type="journal article" date="2020" name="mSystems">
        <title>Genome- and Community-Level Interaction Insights into Carbon Utilization and Element Cycling Functions of Hydrothermarchaeota in Hydrothermal Sediment.</title>
        <authorList>
            <person name="Zhou Z."/>
            <person name="Liu Y."/>
            <person name="Xu W."/>
            <person name="Pan J."/>
            <person name="Luo Z.H."/>
            <person name="Li M."/>
        </authorList>
    </citation>
    <scope>NUCLEOTIDE SEQUENCE [LARGE SCALE GENOMIC DNA]</scope>
    <source>
        <strain evidence="2">SpSt-114</strain>
    </source>
</reference>
<dbReference type="EMBL" id="DSAC01000025">
    <property type="protein sequence ID" value="HHO73432.1"/>
    <property type="molecule type" value="Genomic_DNA"/>
</dbReference>
<feature type="transmembrane region" description="Helical" evidence="1">
    <location>
        <begin position="39"/>
        <end position="61"/>
    </location>
</feature>
<gene>
    <name evidence="2" type="ORF">ENN04_02200</name>
</gene>
<proteinExistence type="predicted"/>
<dbReference type="AlphaFoldDB" id="A0A7C5WY85"/>
<protein>
    <submittedName>
        <fullName evidence="2">DUF420 domain-containing protein</fullName>
    </submittedName>
</protein>
<evidence type="ECO:0000313" key="2">
    <source>
        <dbReference type="EMBL" id="HHO73432.1"/>
    </source>
</evidence>
<dbReference type="PANTHER" id="PTHR37692">
    <property type="entry name" value="HYPOTHETICAL MEMBRANE SPANNING PROTEIN"/>
    <property type="match status" value="1"/>
</dbReference>
<accession>A0A7C5WY85</accession>
<keyword evidence="1" id="KW-0812">Transmembrane</keyword>
<organism evidence="2">
    <name type="scientific">Thermocrinis ruber</name>
    <dbReference type="NCBI Taxonomy" id="75906"/>
    <lineage>
        <taxon>Bacteria</taxon>
        <taxon>Pseudomonadati</taxon>
        <taxon>Aquificota</taxon>
        <taxon>Aquificia</taxon>
        <taxon>Aquificales</taxon>
        <taxon>Aquificaceae</taxon>
        <taxon>Thermocrinis</taxon>
    </lineage>
</organism>
<keyword evidence="1" id="KW-0472">Membrane</keyword>
<dbReference type="InterPro" id="IPR007352">
    <property type="entry name" value="DUF420"/>
</dbReference>
<name>A0A7C5WY85_9AQUI</name>
<feature type="transmembrane region" description="Helical" evidence="1">
    <location>
        <begin position="73"/>
        <end position="98"/>
    </location>
</feature>
<sequence>MGYSLLNYLSLITIGISGLSVLAGLFFIKKGKREIHRFFMINASIFALLFVLLYVLKSILYPPQSYTGPYRGLFLFILWTHTILAIVNFPLAIITLRYAFKNMFEKHRKIAPITAFVWLYVAVTGWLIYFFMQWLNKNV</sequence>
<feature type="transmembrane region" description="Helical" evidence="1">
    <location>
        <begin position="110"/>
        <end position="132"/>
    </location>
</feature>
<dbReference type="Pfam" id="PF04238">
    <property type="entry name" value="DUF420"/>
    <property type="match status" value="1"/>
</dbReference>
<feature type="transmembrane region" description="Helical" evidence="1">
    <location>
        <begin position="6"/>
        <end position="27"/>
    </location>
</feature>
<evidence type="ECO:0000256" key="1">
    <source>
        <dbReference type="SAM" id="Phobius"/>
    </source>
</evidence>
<keyword evidence="1" id="KW-1133">Transmembrane helix</keyword>
<dbReference type="PANTHER" id="PTHR37692:SF1">
    <property type="entry name" value="DUF420 DOMAIN-CONTAINING PROTEIN"/>
    <property type="match status" value="1"/>
</dbReference>
<comment type="caution">
    <text evidence="2">The sequence shown here is derived from an EMBL/GenBank/DDBJ whole genome shotgun (WGS) entry which is preliminary data.</text>
</comment>